<protein>
    <recommendedName>
        <fullName evidence="3">Tc1-like transposase DDE domain-containing protein</fullName>
    </recommendedName>
</protein>
<keyword evidence="2" id="KW-1185">Reference proteome</keyword>
<dbReference type="OrthoDB" id="6763402at2759"/>
<evidence type="ECO:0000313" key="1">
    <source>
        <dbReference type="EMBL" id="VEN35635.1"/>
    </source>
</evidence>
<sequence length="85" mass="9712">HSFRSGRFSVNVWGWISIHGPSVCWKIEGRFIAENYVNILENIMLPSSEQVYPENDYIFQQDNGPVHTANSVRNFKLISAAMALL</sequence>
<reference evidence="1 2" key="1">
    <citation type="submission" date="2019-01" db="EMBL/GenBank/DDBJ databases">
        <authorList>
            <person name="Sayadi A."/>
        </authorList>
    </citation>
    <scope>NUCLEOTIDE SEQUENCE [LARGE SCALE GENOMIC DNA]</scope>
</reference>
<evidence type="ECO:0008006" key="3">
    <source>
        <dbReference type="Google" id="ProtNLM"/>
    </source>
</evidence>
<feature type="non-terminal residue" evidence="1">
    <location>
        <position position="1"/>
    </location>
</feature>
<proteinExistence type="predicted"/>
<evidence type="ECO:0000313" key="2">
    <source>
        <dbReference type="Proteomes" id="UP000410492"/>
    </source>
</evidence>
<organism evidence="1 2">
    <name type="scientific">Callosobruchus maculatus</name>
    <name type="common">Southern cowpea weevil</name>
    <name type="synonym">Pulse bruchid</name>
    <dbReference type="NCBI Taxonomy" id="64391"/>
    <lineage>
        <taxon>Eukaryota</taxon>
        <taxon>Metazoa</taxon>
        <taxon>Ecdysozoa</taxon>
        <taxon>Arthropoda</taxon>
        <taxon>Hexapoda</taxon>
        <taxon>Insecta</taxon>
        <taxon>Pterygota</taxon>
        <taxon>Neoptera</taxon>
        <taxon>Endopterygota</taxon>
        <taxon>Coleoptera</taxon>
        <taxon>Polyphaga</taxon>
        <taxon>Cucujiformia</taxon>
        <taxon>Chrysomeloidea</taxon>
        <taxon>Chrysomelidae</taxon>
        <taxon>Bruchinae</taxon>
        <taxon>Bruchini</taxon>
        <taxon>Callosobruchus</taxon>
    </lineage>
</organism>
<gene>
    <name evidence="1" type="ORF">CALMAC_LOCUS1497</name>
</gene>
<dbReference type="Proteomes" id="UP000410492">
    <property type="component" value="Unassembled WGS sequence"/>
</dbReference>
<name>A0A653BK17_CALMS</name>
<dbReference type="EMBL" id="CAACVG010001765">
    <property type="protein sequence ID" value="VEN35635.1"/>
    <property type="molecule type" value="Genomic_DNA"/>
</dbReference>
<dbReference type="InterPro" id="IPR036397">
    <property type="entry name" value="RNaseH_sf"/>
</dbReference>
<dbReference type="AlphaFoldDB" id="A0A653BK17"/>
<dbReference type="GO" id="GO:0003676">
    <property type="term" value="F:nucleic acid binding"/>
    <property type="evidence" value="ECO:0007669"/>
    <property type="project" value="InterPro"/>
</dbReference>
<accession>A0A653BK17</accession>
<dbReference type="Gene3D" id="3.30.420.10">
    <property type="entry name" value="Ribonuclease H-like superfamily/Ribonuclease H"/>
    <property type="match status" value="1"/>
</dbReference>